<reference evidence="2" key="2">
    <citation type="submission" date="2021-04" db="EMBL/GenBank/DDBJ databases">
        <authorList>
            <person name="Gilroy R."/>
        </authorList>
    </citation>
    <scope>NUCLEOTIDE SEQUENCE</scope>
    <source>
        <strain evidence="2">1282</strain>
    </source>
</reference>
<proteinExistence type="predicted"/>
<evidence type="ECO:0000313" key="2">
    <source>
        <dbReference type="EMBL" id="HIY26439.1"/>
    </source>
</evidence>
<dbReference type="EMBL" id="DXDU01000074">
    <property type="protein sequence ID" value="HIY26439.1"/>
    <property type="molecule type" value="Genomic_DNA"/>
</dbReference>
<accession>A0A9D2C0N5</accession>
<sequence>MKRLCSLLLSLVLLSLCLTGCVSQQRQLEESQSYLAAHRELLEDLAAQCQEEGRLPADLPGELEDAALYYDYATGMVQIQVGAWGLAPSSTHWGVYFSPEDTPLPYDGAQVALTPQGQGFAWEREGNTGYTQRLEQGWYFFTASF</sequence>
<dbReference type="Proteomes" id="UP000823915">
    <property type="component" value="Unassembled WGS sequence"/>
</dbReference>
<organism evidence="2 3">
    <name type="scientific">Candidatus Acutalibacter pullistercoris</name>
    <dbReference type="NCBI Taxonomy" id="2838418"/>
    <lineage>
        <taxon>Bacteria</taxon>
        <taxon>Bacillati</taxon>
        <taxon>Bacillota</taxon>
        <taxon>Clostridia</taxon>
        <taxon>Eubacteriales</taxon>
        <taxon>Acutalibacteraceae</taxon>
        <taxon>Acutalibacter</taxon>
    </lineage>
</organism>
<feature type="signal peptide" evidence="1">
    <location>
        <begin position="1"/>
        <end position="24"/>
    </location>
</feature>
<dbReference type="AlphaFoldDB" id="A0A9D2C0N5"/>
<feature type="chain" id="PRO_5038538543" description="Lipoprotein" evidence="1">
    <location>
        <begin position="25"/>
        <end position="145"/>
    </location>
</feature>
<evidence type="ECO:0000256" key="1">
    <source>
        <dbReference type="SAM" id="SignalP"/>
    </source>
</evidence>
<name>A0A9D2C0N5_9FIRM</name>
<comment type="caution">
    <text evidence="2">The sequence shown here is derived from an EMBL/GenBank/DDBJ whole genome shotgun (WGS) entry which is preliminary data.</text>
</comment>
<evidence type="ECO:0008006" key="4">
    <source>
        <dbReference type="Google" id="ProtNLM"/>
    </source>
</evidence>
<protein>
    <recommendedName>
        <fullName evidence="4">Lipoprotein</fullName>
    </recommendedName>
</protein>
<evidence type="ECO:0000313" key="3">
    <source>
        <dbReference type="Proteomes" id="UP000823915"/>
    </source>
</evidence>
<gene>
    <name evidence="2" type="ORF">H9838_04595</name>
</gene>
<reference evidence="2" key="1">
    <citation type="journal article" date="2021" name="PeerJ">
        <title>Extensive microbial diversity within the chicken gut microbiome revealed by metagenomics and culture.</title>
        <authorList>
            <person name="Gilroy R."/>
            <person name="Ravi A."/>
            <person name="Getino M."/>
            <person name="Pursley I."/>
            <person name="Horton D.L."/>
            <person name="Alikhan N.F."/>
            <person name="Baker D."/>
            <person name="Gharbi K."/>
            <person name="Hall N."/>
            <person name="Watson M."/>
            <person name="Adriaenssens E.M."/>
            <person name="Foster-Nyarko E."/>
            <person name="Jarju S."/>
            <person name="Secka A."/>
            <person name="Antonio M."/>
            <person name="Oren A."/>
            <person name="Chaudhuri R.R."/>
            <person name="La Ragione R."/>
            <person name="Hildebrand F."/>
            <person name="Pallen M.J."/>
        </authorList>
    </citation>
    <scope>NUCLEOTIDE SEQUENCE</scope>
    <source>
        <strain evidence="2">1282</strain>
    </source>
</reference>
<keyword evidence="1" id="KW-0732">Signal</keyword>